<gene>
    <name evidence="1" type="ORF">LCMAC102_03590</name>
</gene>
<sequence>MDTNWEWCPIENEYIVLDTNTIKHKIVKIPIKKFHWKSFDEKTRIGWRGPIMLWKDVKNKIYYD</sequence>
<accession>A0A481YVI8</accession>
<name>A0A481YVI8_9VIRU</name>
<protein>
    <submittedName>
        <fullName evidence="1">Uncharacterized protein</fullName>
    </submittedName>
</protein>
<dbReference type="EMBL" id="MK500334">
    <property type="protein sequence ID" value="QBK86564.1"/>
    <property type="molecule type" value="Genomic_DNA"/>
</dbReference>
<evidence type="ECO:0000313" key="1">
    <source>
        <dbReference type="EMBL" id="QBK86564.1"/>
    </source>
</evidence>
<proteinExistence type="predicted"/>
<organism evidence="1">
    <name type="scientific">Marseillevirus LCMAC102</name>
    <dbReference type="NCBI Taxonomy" id="2506603"/>
    <lineage>
        <taxon>Viruses</taxon>
        <taxon>Varidnaviria</taxon>
        <taxon>Bamfordvirae</taxon>
        <taxon>Nucleocytoviricota</taxon>
        <taxon>Megaviricetes</taxon>
        <taxon>Pimascovirales</taxon>
        <taxon>Pimascovirales incertae sedis</taxon>
        <taxon>Marseilleviridae</taxon>
    </lineage>
</organism>
<reference evidence="1" key="1">
    <citation type="journal article" date="2019" name="MBio">
        <title>Virus Genomes from Deep Sea Sediments Expand the Ocean Megavirome and Support Independent Origins of Viral Gigantism.</title>
        <authorList>
            <person name="Backstrom D."/>
            <person name="Yutin N."/>
            <person name="Jorgensen S.L."/>
            <person name="Dharamshi J."/>
            <person name="Homa F."/>
            <person name="Zaremba-Niedwiedzka K."/>
            <person name="Spang A."/>
            <person name="Wolf Y.I."/>
            <person name="Koonin E.V."/>
            <person name="Ettema T.J."/>
        </authorList>
    </citation>
    <scope>NUCLEOTIDE SEQUENCE</scope>
</reference>